<dbReference type="OrthoDB" id="1750259at2759"/>
<dbReference type="Proteomes" id="UP000245207">
    <property type="component" value="Unassembled WGS sequence"/>
</dbReference>
<gene>
    <name evidence="1" type="ORF">CTI12_AA397440</name>
</gene>
<keyword evidence="1" id="KW-0695">RNA-directed DNA polymerase</keyword>
<sequence>MSLMRFNVRALDVDPFSVELRLGEAAYLQAFNDVVKSRATRTRIDSVTDIHGTRVDGDHVPMAFVDHYMAFLGQQGDTHPFISNLFSNKLTDNVANHMIRSVMPQEVLMLFFYR</sequence>
<keyword evidence="1" id="KW-0808">Transferase</keyword>
<dbReference type="GO" id="GO:0003964">
    <property type="term" value="F:RNA-directed DNA polymerase activity"/>
    <property type="evidence" value="ECO:0007669"/>
    <property type="project" value="UniProtKB-KW"/>
</dbReference>
<keyword evidence="1" id="KW-0548">Nucleotidyltransferase</keyword>
<dbReference type="EMBL" id="PKPP01007101">
    <property type="protein sequence ID" value="PWA54355.1"/>
    <property type="molecule type" value="Genomic_DNA"/>
</dbReference>
<proteinExistence type="predicted"/>
<evidence type="ECO:0000313" key="1">
    <source>
        <dbReference type="EMBL" id="PWA54355.1"/>
    </source>
</evidence>
<organism evidence="1 2">
    <name type="scientific">Artemisia annua</name>
    <name type="common">Sweet wormwood</name>
    <dbReference type="NCBI Taxonomy" id="35608"/>
    <lineage>
        <taxon>Eukaryota</taxon>
        <taxon>Viridiplantae</taxon>
        <taxon>Streptophyta</taxon>
        <taxon>Embryophyta</taxon>
        <taxon>Tracheophyta</taxon>
        <taxon>Spermatophyta</taxon>
        <taxon>Magnoliopsida</taxon>
        <taxon>eudicotyledons</taxon>
        <taxon>Gunneridae</taxon>
        <taxon>Pentapetalae</taxon>
        <taxon>asterids</taxon>
        <taxon>campanulids</taxon>
        <taxon>Asterales</taxon>
        <taxon>Asteraceae</taxon>
        <taxon>Asteroideae</taxon>
        <taxon>Anthemideae</taxon>
        <taxon>Artemisiinae</taxon>
        <taxon>Artemisia</taxon>
    </lineage>
</organism>
<keyword evidence="2" id="KW-1185">Reference proteome</keyword>
<dbReference type="AlphaFoldDB" id="A0A2U1LZA8"/>
<reference evidence="1 2" key="1">
    <citation type="journal article" date="2018" name="Mol. Plant">
        <title>The genome of Artemisia annua provides insight into the evolution of Asteraceae family and artemisinin biosynthesis.</title>
        <authorList>
            <person name="Shen Q."/>
            <person name="Zhang L."/>
            <person name="Liao Z."/>
            <person name="Wang S."/>
            <person name="Yan T."/>
            <person name="Shi P."/>
            <person name="Liu M."/>
            <person name="Fu X."/>
            <person name="Pan Q."/>
            <person name="Wang Y."/>
            <person name="Lv Z."/>
            <person name="Lu X."/>
            <person name="Zhang F."/>
            <person name="Jiang W."/>
            <person name="Ma Y."/>
            <person name="Chen M."/>
            <person name="Hao X."/>
            <person name="Li L."/>
            <person name="Tang Y."/>
            <person name="Lv G."/>
            <person name="Zhou Y."/>
            <person name="Sun X."/>
            <person name="Brodelius P.E."/>
            <person name="Rose J.K.C."/>
            <person name="Tang K."/>
        </authorList>
    </citation>
    <scope>NUCLEOTIDE SEQUENCE [LARGE SCALE GENOMIC DNA]</scope>
    <source>
        <strain evidence="2">cv. Huhao1</strain>
        <tissue evidence="1">Leaf</tissue>
    </source>
</reference>
<accession>A0A2U1LZA8</accession>
<protein>
    <submittedName>
        <fullName evidence="1">Reverse transcriptase domain, Reverse transcriptase zinc-binding domain protein</fullName>
    </submittedName>
</protein>
<evidence type="ECO:0000313" key="2">
    <source>
        <dbReference type="Proteomes" id="UP000245207"/>
    </source>
</evidence>
<comment type="caution">
    <text evidence="1">The sequence shown here is derived from an EMBL/GenBank/DDBJ whole genome shotgun (WGS) entry which is preliminary data.</text>
</comment>
<name>A0A2U1LZA8_ARTAN</name>